<keyword evidence="2" id="KW-1185">Reference proteome</keyword>
<reference evidence="1 2" key="1">
    <citation type="journal article" date="2022" name="New Phytol.">
        <title>Ecological generalism drives hyperdiversity of secondary metabolite gene clusters in xylarialean endophytes.</title>
        <authorList>
            <person name="Franco M.E.E."/>
            <person name="Wisecaver J.H."/>
            <person name="Arnold A.E."/>
            <person name="Ju Y.M."/>
            <person name="Slot J.C."/>
            <person name="Ahrendt S."/>
            <person name="Moore L.P."/>
            <person name="Eastman K.E."/>
            <person name="Scott K."/>
            <person name="Konkel Z."/>
            <person name="Mondo S.J."/>
            <person name="Kuo A."/>
            <person name="Hayes R.D."/>
            <person name="Haridas S."/>
            <person name="Andreopoulos B."/>
            <person name="Riley R."/>
            <person name="LaButti K."/>
            <person name="Pangilinan J."/>
            <person name="Lipzen A."/>
            <person name="Amirebrahimi M."/>
            <person name="Yan J."/>
            <person name="Adam C."/>
            <person name="Keymanesh K."/>
            <person name="Ng V."/>
            <person name="Louie K."/>
            <person name="Northen T."/>
            <person name="Drula E."/>
            <person name="Henrissat B."/>
            <person name="Hsieh H.M."/>
            <person name="Youens-Clark K."/>
            <person name="Lutzoni F."/>
            <person name="Miadlikowska J."/>
            <person name="Eastwood D.C."/>
            <person name="Hamelin R.C."/>
            <person name="Grigoriev I.V."/>
            <person name="U'Ren J.M."/>
        </authorList>
    </citation>
    <scope>NUCLEOTIDE SEQUENCE [LARGE SCALE GENOMIC DNA]</scope>
    <source>
        <strain evidence="1 2">ER1909</strain>
    </source>
</reference>
<evidence type="ECO:0000313" key="1">
    <source>
        <dbReference type="EMBL" id="KAI6081275.1"/>
    </source>
</evidence>
<accession>A0ACC0CLT0</accession>
<protein>
    <submittedName>
        <fullName evidence="1">Aldehyde/histidinol dehydrogenase</fullName>
    </submittedName>
</protein>
<name>A0ACC0CLT0_9PEZI</name>
<organism evidence="1 2">
    <name type="scientific">Hypoxylon rubiginosum</name>
    <dbReference type="NCBI Taxonomy" id="110542"/>
    <lineage>
        <taxon>Eukaryota</taxon>
        <taxon>Fungi</taxon>
        <taxon>Dikarya</taxon>
        <taxon>Ascomycota</taxon>
        <taxon>Pezizomycotina</taxon>
        <taxon>Sordariomycetes</taxon>
        <taxon>Xylariomycetidae</taxon>
        <taxon>Xylariales</taxon>
        <taxon>Hypoxylaceae</taxon>
        <taxon>Hypoxylon</taxon>
    </lineage>
</organism>
<dbReference type="Proteomes" id="UP001497680">
    <property type="component" value="Unassembled WGS sequence"/>
</dbReference>
<sequence>MSVPTSSSLGAFNTLAISNEPFTSYGSGSDERSKLIVAVAEMEKNAPYEVHPNVNGVDVPGEVTQTQENPFKHAIKLAAYSHASPELVAKAIQGALQAKKMWLKTSLHDRAAVFYRAAALLQGPYKYQMMAATMIGQGKNAYQADIDCVAESIDFLRFFPALAEGLYKNQPPINAANVWNRTEVRPLDGMVYAISPFNFTALAVNLVLAPLIVGNVVIWKPSPGAIYSSWLFHKIMIEAGLPAGVVQFFPGDAEEVTTQVFESRDLSALHFTGSTAVFRNLAAKIGAKMDFWTSYVRLVGETGGKNFHLLHLTANVRNAALKTIRASFEYQGQKCSACSRAYVPASLAKEFKSILVKETQKLTMGDSFTDFIGPVISRAAFTRVSKYIADAKADPEITLLAGGECDDSVGYYIRPTVIESKNPKSKFMVEEVFGPFLCIYVYEDSIYGPELYELIDTTTEYALSGAIFASDRAAIIEATEELRFSAGNFYINDQCTGAMPGQQPFGGSRGSGTNDKAGTAGLLTRFVSQRTIKENFSTIDDVLYPSNLD</sequence>
<comment type="caution">
    <text evidence="1">The sequence shown here is derived from an EMBL/GenBank/DDBJ whole genome shotgun (WGS) entry which is preliminary data.</text>
</comment>
<gene>
    <name evidence="1" type="ORF">F4821DRAFT_249674</name>
</gene>
<evidence type="ECO:0000313" key="2">
    <source>
        <dbReference type="Proteomes" id="UP001497680"/>
    </source>
</evidence>
<dbReference type="EMBL" id="MU394401">
    <property type="protein sequence ID" value="KAI6081275.1"/>
    <property type="molecule type" value="Genomic_DNA"/>
</dbReference>
<proteinExistence type="predicted"/>